<dbReference type="InterPro" id="IPR018004">
    <property type="entry name" value="KilA/APSES_HTH"/>
</dbReference>
<keyword evidence="3" id="KW-1185">Reference proteome</keyword>
<dbReference type="Pfam" id="PF03374">
    <property type="entry name" value="ANT"/>
    <property type="match status" value="1"/>
</dbReference>
<dbReference type="SMART" id="SM01252">
    <property type="entry name" value="KilA-N"/>
    <property type="match status" value="1"/>
</dbReference>
<dbReference type="Proteomes" id="UP000515306">
    <property type="component" value="Segment"/>
</dbReference>
<dbReference type="EMBL" id="MT740742">
    <property type="protein sequence ID" value="QMV33391.1"/>
    <property type="molecule type" value="Genomic_DNA"/>
</dbReference>
<protein>
    <recommendedName>
        <fullName evidence="1">KilA-N domain-containing protein</fullName>
    </recommendedName>
</protein>
<organism evidence="2 3">
    <name type="scientific">Ralstonia phage Heva</name>
    <dbReference type="NCBI Taxonomy" id="2759730"/>
    <lineage>
        <taxon>Viruses</taxon>
        <taxon>Duplodnaviria</taxon>
        <taxon>Heunggongvirae</taxon>
        <taxon>Uroviricota</taxon>
        <taxon>Caudoviricetes</taxon>
        <taxon>Cimandefvirus</taxon>
        <taxon>Cimandefvirus heva</taxon>
    </lineage>
</organism>
<name>A0A7G5BAR8_9CAUD</name>
<dbReference type="PROSITE" id="PS51301">
    <property type="entry name" value="KILA_N"/>
    <property type="match status" value="1"/>
</dbReference>
<evidence type="ECO:0000259" key="1">
    <source>
        <dbReference type="PROSITE" id="PS51301"/>
    </source>
</evidence>
<dbReference type="InterPro" id="IPR005039">
    <property type="entry name" value="Ant_C"/>
</dbReference>
<gene>
    <name evidence="2" type="ORF">F1_00028</name>
</gene>
<reference evidence="2 3" key="1">
    <citation type="submission" date="2020-07" db="EMBL/GenBank/DDBJ databases">
        <title>Ralstonia phages.</title>
        <authorList>
            <person name="Trotereau A."/>
            <person name="Boyer C."/>
            <person name="Torres-Barcelo C."/>
        </authorList>
    </citation>
    <scope>NUCLEOTIDE SEQUENCE [LARGE SCALE GENOMIC DNA]</scope>
</reference>
<evidence type="ECO:0000313" key="3">
    <source>
        <dbReference type="Proteomes" id="UP000515306"/>
    </source>
</evidence>
<feature type="domain" description="KilA-N" evidence="1">
    <location>
        <begin position="1"/>
        <end position="99"/>
    </location>
</feature>
<dbReference type="InterPro" id="IPR017880">
    <property type="entry name" value="KilA_N"/>
</dbReference>
<dbReference type="Pfam" id="PF04383">
    <property type="entry name" value="KilA-N"/>
    <property type="match status" value="1"/>
</dbReference>
<sequence length="237" mass="26141">MNALIVVDGVGVRRDADGRYCLNDLHRAAGAEKRHGPSYWLANTTTAALIDELRTTGIPVVTLEGAAGGTYVARELVYAYAMWISPSFHLKVIRTFDAAVSAPAQFKVPSSLSEALRLAADQAEQIERQAAQIEHQRPAVEFHARYVEADGSKGFREVCKLLKANESEFREFLLAKGVMYRLSGRLVPYSQHMDAGRFEIKAGVSGNEHAYNQSRFTPKGIAWVAGLWFEQQVKAAA</sequence>
<accession>A0A7G5BAR8</accession>
<proteinExistence type="predicted"/>
<dbReference type="GO" id="GO:0003677">
    <property type="term" value="F:DNA binding"/>
    <property type="evidence" value="ECO:0007669"/>
    <property type="project" value="InterPro"/>
</dbReference>
<evidence type="ECO:0000313" key="2">
    <source>
        <dbReference type="EMBL" id="QMV33391.1"/>
    </source>
</evidence>